<reference evidence="1" key="1">
    <citation type="submission" date="2018-05" db="EMBL/GenBank/DDBJ databases">
        <authorList>
            <person name="Lanie J.A."/>
            <person name="Ng W.-L."/>
            <person name="Kazmierczak K.M."/>
            <person name="Andrzejewski T.M."/>
            <person name="Davidsen T.M."/>
            <person name="Wayne K.J."/>
            <person name="Tettelin H."/>
            <person name="Glass J.I."/>
            <person name="Rusch D."/>
            <person name="Podicherti R."/>
            <person name="Tsui H.-C.T."/>
            <person name="Winkler M.E."/>
        </authorList>
    </citation>
    <scope>NUCLEOTIDE SEQUENCE</scope>
</reference>
<dbReference type="InterPro" id="IPR012341">
    <property type="entry name" value="6hp_glycosidase-like_sf"/>
</dbReference>
<dbReference type="InterPro" id="IPR008928">
    <property type="entry name" value="6-hairpin_glycosidase_sf"/>
</dbReference>
<sequence length="234" mass="25945">VEPSRMMRLLQRVAEAFEQRRDDIGALSDTKRSPVKDDTGGVLIEEGESLIDWLEHHVAEQFDVVHGGFGTKPKQVHAPTVRFVLNRVSVGQTNLLEVATRTLDAIAWGGLYDDVNGGVFRYCSGCDWTAPHVEKLLDINASVLELLLDGWAVLGERRYRDRAVELIRYVLDTFADHDAGGFFSSQYADTDYYSTDAMGRQTLAQPRVDRSIYSDGTAKMAGAFLHATAAFGDS</sequence>
<gene>
    <name evidence="1" type="ORF">METZ01_LOCUS316954</name>
</gene>
<accession>A0A382NTX9</accession>
<dbReference type="SUPFAM" id="SSF48208">
    <property type="entry name" value="Six-hairpin glycosidases"/>
    <property type="match status" value="1"/>
</dbReference>
<dbReference type="AlphaFoldDB" id="A0A382NTX9"/>
<evidence type="ECO:0000313" key="1">
    <source>
        <dbReference type="EMBL" id="SVC64100.1"/>
    </source>
</evidence>
<dbReference type="GO" id="GO:0005975">
    <property type="term" value="P:carbohydrate metabolic process"/>
    <property type="evidence" value="ECO:0007669"/>
    <property type="project" value="InterPro"/>
</dbReference>
<dbReference type="PANTHER" id="PTHR42899:SF1">
    <property type="entry name" value="SPERMATOGENESIS-ASSOCIATED PROTEIN 20"/>
    <property type="match status" value="1"/>
</dbReference>
<dbReference type="EMBL" id="UINC01102456">
    <property type="protein sequence ID" value="SVC64100.1"/>
    <property type="molecule type" value="Genomic_DNA"/>
</dbReference>
<organism evidence="1">
    <name type="scientific">marine metagenome</name>
    <dbReference type="NCBI Taxonomy" id="408172"/>
    <lineage>
        <taxon>unclassified sequences</taxon>
        <taxon>metagenomes</taxon>
        <taxon>ecological metagenomes</taxon>
    </lineage>
</organism>
<feature type="non-terminal residue" evidence="1">
    <location>
        <position position="1"/>
    </location>
</feature>
<dbReference type="Gene3D" id="1.50.10.10">
    <property type="match status" value="1"/>
</dbReference>
<name>A0A382NTX9_9ZZZZ</name>
<protein>
    <recommendedName>
        <fullName evidence="2">DUF255 domain-containing protein</fullName>
    </recommendedName>
</protein>
<evidence type="ECO:0008006" key="2">
    <source>
        <dbReference type="Google" id="ProtNLM"/>
    </source>
</evidence>
<dbReference type="PANTHER" id="PTHR42899">
    <property type="entry name" value="SPERMATOGENESIS-ASSOCIATED PROTEIN 20"/>
    <property type="match status" value="1"/>
</dbReference>
<dbReference type="InterPro" id="IPR024705">
    <property type="entry name" value="Ssp411"/>
</dbReference>
<proteinExistence type="predicted"/>